<feature type="domain" description="RRM" evidence="2">
    <location>
        <begin position="1"/>
        <end position="79"/>
    </location>
</feature>
<accession>A0A4R7F004</accession>
<keyword evidence="4" id="KW-1185">Reference proteome</keyword>
<dbReference type="InterPro" id="IPR052462">
    <property type="entry name" value="SLIRP/GR-RBP-like"/>
</dbReference>
<evidence type="ECO:0000313" key="3">
    <source>
        <dbReference type="EMBL" id="TDS62120.1"/>
    </source>
</evidence>
<keyword evidence="1" id="KW-0694">RNA-binding</keyword>
<dbReference type="InterPro" id="IPR000504">
    <property type="entry name" value="RRM_dom"/>
</dbReference>
<proteinExistence type="predicted"/>
<dbReference type="Proteomes" id="UP000295215">
    <property type="component" value="Unassembled WGS sequence"/>
</dbReference>
<dbReference type="SMART" id="SM00360">
    <property type="entry name" value="RRM"/>
    <property type="match status" value="1"/>
</dbReference>
<protein>
    <submittedName>
        <fullName evidence="3">RNA recognition motif-containing protein</fullName>
    </submittedName>
</protein>
<dbReference type="Pfam" id="PF00076">
    <property type="entry name" value="RRM_1"/>
    <property type="match status" value="1"/>
</dbReference>
<comment type="caution">
    <text evidence="3">The sequence shown here is derived from an EMBL/GenBank/DDBJ whole genome shotgun (WGS) entry which is preliminary data.</text>
</comment>
<dbReference type="PANTHER" id="PTHR48027">
    <property type="entry name" value="HETEROGENEOUS NUCLEAR RIBONUCLEOPROTEIN 87F-RELATED"/>
    <property type="match status" value="1"/>
</dbReference>
<reference evidence="3 4" key="1">
    <citation type="submission" date="2019-03" db="EMBL/GenBank/DDBJ databases">
        <title>Genomic Encyclopedia of Archaeal and Bacterial Type Strains, Phase II (KMG-II): from individual species to whole genera.</title>
        <authorList>
            <person name="Goeker M."/>
        </authorList>
    </citation>
    <scope>NUCLEOTIDE SEQUENCE [LARGE SCALE GENOMIC DNA]</scope>
    <source>
        <strain evidence="3 4">DSM 28213</strain>
    </source>
</reference>
<dbReference type="RefSeq" id="WP_133712129.1">
    <property type="nucleotide sequence ID" value="NZ_SOAG01000007.1"/>
</dbReference>
<dbReference type="EMBL" id="SOAG01000007">
    <property type="protein sequence ID" value="TDS62120.1"/>
    <property type="molecule type" value="Genomic_DNA"/>
</dbReference>
<dbReference type="PROSITE" id="PS50102">
    <property type="entry name" value="RRM"/>
    <property type="match status" value="1"/>
</dbReference>
<dbReference type="OrthoDB" id="9798855at2"/>
<dbReference type="SUPFAM" id="SSF54928">
    <property type="entry name" value="RNA-binding domain, RBD"/>
    <property type="match status" value="1"/>
</dbReference>
<organism evidence="3 4">
    <name type="scientific">Myroides indicus</name>
    <dbReference type="NCBI Taxonomy" id="1323422"/>
    <lineage>
        <taxon>Bacteria</taxon>
        <taxon>Pseudomonadati</taxon>
        <taxon>Bacteroidota</taxon>
        <taxon>Flavobacteriia</taxon>
        <taxon>Flavobacteriales</taxon>
        <taxon>Flavobacteriaceae</taxon>
        <taxon>Myroides</taxon>
    </lineage>
</organism>
<dbReference type="InterPro" id="IPR035979">
    <property type="entry name" value="RBD_domain_sf"/>
</dbReference>
<gene>
    <name evidence="3" type="ORF">C8P70_10791</name>
</gene>
<evidence type="ECO:0000256" key="1">
    <source>
        <dbReference type="ARBA" id="ARBA00022884"/>
    </source>
</evidence>
<name>A0A4R7F004_9FLAO</name>
<evidence type="ECO:0000313" key="4">
    <source>
        <dbReference type="Proteomes" id="UP000295215"/>
    </source>
</evidence>
<sequence length="91" mass="10542">MNIFIGNLNFQTTEDELQNLFNSFGEVSSVKIITDKFSGRSKGFAFVEMPDTAQAENAINELNDYMLNNRNMVVNEAKPRENNNRFNRPRY</sequence>
<dbReference type="GO" id="GO:0003723">
    <property type="term" value="F:RNA binding"/>
    <property type="evidence" value="ECO:0007669"/>
    <property type="project" value="UniProtKB-KW"/>
</dbReference>
<dbReference type="Gene3D" id="3.30.70.330">
    <property type="match status" value="1"/>
</dbReference>
<evidence type="ECO:0000259" key="2">
    <source>
        <dbReference type="PROSITE" id="PS50102"/>
    </source>
</evidence>
<dbReference type="InterPro" id="IPR012677">
    <property type="entry name" value="Nucleotide-bd_a/b_plait_sf"/>
</dbReference>
<dbReference type="AlphaFoldDB" id="A0A4R7F004"/>